<evidence type="ECO:0000313" key="3">
    <source>
        <dbReference type="EMBL" id="KAG2216597.1"/>
    </source>
</evidence>
<comment type="caution">
    <text evidence="3">The sequence shown here is derived from an EMBL/GenBank/DDBJ whole genome shotgun (WGS) entry which is preliminary data.</text>
</comment>
<feature type="coiled-coil region" evidence="1">
    <location>
        <begin position="10"/>
        <end position="37"/>
    </location>
</feature>
<feature type="compositionally biased region" description="Polar residues" evidence="2">
    <location>
        <begin position="328"/>
        <end position="346"/>
    </location>
</feature>
<gene>
    <name evidence="3" type="ORF">INT45_001985</name>
</gene>
<keyword evidence="4" id="KW-1185">Reference proteome</keyword>
<dbReference type="EMBL" id="JAEPRB010000383">
    <property type="protein sequence ID" value="KAG2216597.1"/>
    <property type="molecule type" value="Genomic_DNA"/>
</dbReference>
<dbReference type="AlphaFoldDB" id="A0A8H7RUS2"/>
<reference evidence="3 4" key="1">
    <citation type="submission" date="2020-12" db="EMBL/GenBank/DDBJ databases">
        <title>Metabolic potential, ecology and presence of endohyphal bacteria is reflected in genomic diversity of Mucoromycotina.</title>
        <authorList>
            <person name="Muszewska A."/>
            <person name="Okrasinska A."/>
            <person name="Steczkiewicz K."/>
            <person name="Drgas O."/>
            <person name="Orlowska M."/>
            <person name="Perlinska-Lenart U."/>
            <person name="Aleksandrzak-Piekarczyk T."/>
            <person name="Szatraj K."/>
            <person name="Zielenkiewicz U."/>
            <person name="Pilsyk S."/>
            <person name="Malc E."/>
            <person name="Mieczkowski P."/>
            <person name="Kruszewska J.S."/>
            <person name="Biernat P."/>
            <person name="Pawlowska J."/>
        </authorList>
    </citation>
    <scope>NUCLEOTIDE SEQUENCE [LARGE SCALE GENOMIC DNA]</scope>
    <source>
        <strain evidence="3 4">CBS 142.35</strain>
    </source>
</reference>
<evidence type="ECO:0000256" key="2">
    <source>
        <dbReference type="SAM" id="MobiDB-lite"/>
    </source>
</evidence>
<name>A0A8H7RUS2_9FUNG</name>
<dbReference type="Proteomes" id="UP000646827">
    <property type="component" value="Unassembled WGS sequence"/>
</dbReference>
<feature type="compositionally biased region" description="Low complexity" evidence="2">
    <location>
        <begin position="366"/>
        <end position="378"/>
    </location>
</feature>
<feature type="region of interest" description="Disordered" evidence="2">
    <location>
        <begin position="328"/>
        <end position="395"/>
    </location>
</feature>
<feature type="region of interest" description="Disordered" evidence="2">
    <location>
        <begin position="262"/>
        <end position="291"/>
    </location>
</feature>
<evidence type="ECO:0000313" key="4">
    <source>
        <dbReference type="Proteomes" id="UP000646827"/>
    </source>
</evidence>
<organism evidence="3 4">
    <name type="scientific">Circinella minor</name>
    <dbReference type="NCBI Taxonomy" id="1195481"/>
    <lineage>
        <taxon>Eukaryota</taxon>
        <taxon>Fungi</taxon>
        <taxon>Fungi incertae sedis</taxon>
        <taxon>Mucoromycota</taxon>
        <taxon>Mucoromycotina</taxon>
        <taxon>Mucoromycetes</taxon>
        <taxon>Mucorales</taxon>
        <taxon>Lichtheimiaceae</taxon>
        <taxon>Circinella</taxon>
    </lineage>
</organism>
<accession>A0A8H7RUS2</accession>
<proteinExistence type="predicted"/>
<keyword evidence="1" id="KW-0175">Coiled coil</keyword>
<protein>
    <submittedName>
        <fullName evidence="3">Uncharacterized protein</fullName>
    </submittedName>
</protein>
<sequence length="395" mass="43230">MKEHISDLEKQTEQQQLEKTQQQLGQVNLQLEVLRNIFGKKVERFPPIPLKPFTIPSDNVITALRNVKGNAITHTKKHIIVHFVGAVMNFRESEELEQVESIMRHFTLQAKNRYKGYLQVAYDNYEDPSGKKGLGAMGDMDILAKDFGIFVKENIQGIPMDICEDNWVANYFLKTLGYTITRPKGKESTKNTTGSVNQAMSLMGASSVLSSSTRASFMSTDSDVGPFVGESALGSSSTAIDPVFSILPVPAFSIPAPRNPLATTTTTTTMPPTASTTVTTSTTASTSTSSLTIVPPTPVPYYNDPSFSMHPPSYNQYFPTQPVLSSNTQALSSYNPPSTPALTPVNTHDHGIPPPLPTTPRHRVASITSPNSSSTTNNLKARRVKPKRPFQQISL</sequence>
<evidence type="ECO:0000256" key="1">
    <source>
        <dbReference type="SAM" id="Coils"/>
    </source>
</evidence>